<organism evidence="2 3">
    <name type="scientific">Variovorax paradoxus</name>
    <dbReference type="NCBI Taxonomy" id="34073"/>
    <lineage>
        <taxon>Bacteria</taxon>
        <taxon>Pseudomonadati</taxon>
        <taxon>Pseudomonadota</taxon>
        <taxon>Betaproteobacteria</taxon>
        <taxon>Burkholderiales</taxon>
        <taxon>Comamonadaceae</taxon>
        <taxon>Variovorax</taxon>
    </lineage>
</organism>
<reference evidence="2 3" key="1">
    <citation type="submission" date="2016-03" db="EMBL/GenBank/DDBJ databases">
        <title>Genome sequence of Variovorax paradoxus KB5.</title>
        <authorList>
            <person name="Jeong H."/>
            <person name="Hong C.E."/>
            <person name="Jo S.H."/>
            <person name="Park J.M."/>
        </authorList>
    </citation>
    <scope>NUCLEOTIDE SEQUENCE [LARGE SCALE GENOMIC DNA]</scope>
    <source>
        <strain evidence="2 3">KB5</strain>
    </source>
</reference>
<protein>
    <submittedName>
        <fullName evidence="2">Uncharacterized protein</fullName>
    </submittedName>
</protein>
<dbReference type="AlphaFoldDB" id="A0AA91DMD3"/>
<evidence type="ECO:0000313" key="3">
    <source>
        <dbReference type="Proteomes" id="UP000077852"/>
    </source>
</evidence>
<evidence type="ECO:0000256" key="1">
    <source>
        <dbReference type="SAM" id="MobiDB-lite"/>
    </source>
</evidence>
<accession>A0AA91DMD3</accession>
<gene>
    <name evidence="2" type="ORF">A3K87_23335</name>
</gene>
<dbReference type="Proteomes" id="UP000077852">
    <property type="component" value="Unassembled WGS sequence"/>
</dbReference>
<feature type="region of interest" description="Disordered" evidence="1">
    <location>
        <begin position="177"/>
        <end position="204"/>
    </location>
</feature>
<name>A0AA91DMD3_VARPD</name>
<dbReference type="EMBL" id="LVHG01000060">
    <property type="protein sequence ID" value="OAK60720.1"/>
    <property type="molecule type" value="Genomic_DNA"/>
</dbReference>
<evidence type="ECO:0000313" key="2">
    <source>
        <dbReference type="EMBL" id="OAK60720.1"/>
    </source>
</evidence>
<comment type="caution">
    <text evidence="2">The sequence shown here is derived from an EMBL/GenBank/DDBJ whole genome shotgun (WGS) entry which is preliminary data.</text>
</comment>
<sequence length="204" mass="20831">MTHGTTQNVKIETMTSTGKVVDGAKCLVTNDRNDSVMRSGDTVPIRRSSANLNIECSQPGFALANGQAVSRANVGMAGNILIGGLIGAAVDAGTAAGYNYPSWIQLIFGEVRSIDRSAQTGEGPTAGVRIGTTEMAAAPPVAPKVVAVKPPEEARPAPVVPAPEPPPAVKVVVPAAPVAPPAPQPKAETRVSMDDLSGLLPNKP</sequence>
<dbReference type="RefSeq" id="WP_081269687.1">
    <property type="nucleotide sequence ID" value="NZ_LVHG01000060.1"/>
</dbReference>
<proteinExistence type="predicted"/>